<name>A0A6C0JEB4_9ZZZZ</name>
<reference evidence="1" key="1">
    <citation type="journal article" date="2020" name="Nature">
        <title>Giant virus diversity and host interactions through global metagenomics.</title>
        <authorList>
            <person name="Schulz F."/>
            <person name="Roux S."/>
            <person name="Paez-Espino D."/>
            <person name="Jungbluth S."/>
            <person name="Walsh D.A."/>
            <person name="Denef V.J."/>
            <person name="McMahon K.D."/>
            <person name="Konstantinidis K.T."/>
            <person name="Eloe-Fadrosh E.A."/>
            <person name="Kyrpides N.C."/>
            <person name="Woyke T."/>
        </authorList>
    </citation>
    <scope>NUCLEOTIDE SEQUENCE</scope>
    <source>
        <strain evidence="1">GVMAG-M-3300025880-56</strain>
    </source>
</reference>
<sequence>MNLENLITEGYLTKKGLRTIRLFDSTKMQIPILDGKKRENSFRKRHYLHHFG</sequence>
<evidence type="ECO:0000313" key="1">
    <source>
        <dbReference type="EMBL" id="QHU01984.1"/>
    </source>
</evidence>
<accession>A0A6C0JEB4</accession>
<proteinExistence type="predicted"/>
<organism evidence="1">
    <name type="scientific">viral metagenome</name>
    <dbReference type="NCBI Taxonomy" id="1070528"/>
    <lineage>
        <taxon>unclassified sequences</taxon>
        <taxon>metagenomes</taxon>
        <taxon>organismal metagenomes</taxon>
    </lineage>
</organism>
<protein>
    <submittedName>
        <fullName evidence="1">Uncharacterized protein</fullName>
    </submittedName>
</protein>
<dbReference type="EMBL" id="MN740351">
    <property type="protein sequence ID" value="QHU01984.1"/>
    <property type="molecule type" value="Genomic_DNA"/>
</dbReference>
<dbReference type="AlphaFoldDB" id="A0A6C0JEB4"/>